<dbReference type="AlphaFoldDB" id="A0A096PAJ7"/>
<dbReference type="InParanoid" id="A0A096PAJ7"/>
<feature type="compositionally biased region" description="Low complexity" evidence="1">
    <location>
        <begin position="33"/>
        <end position="48"/>
    </location>
</feature>
<name>A0A096PAJ7_OSTTA</name>
<sequence>MPAREASRASTVGENATEAKTTTVPRRSSGRNATTTATVTVTTTPRTTRASERGDDGEDKGTVDAAVTIPRRARTATRRRVRQNPTTDLGGVRSADVKDEANGNAGGASDAGERKNPGAMKRNENEQSNGEKRKGPRSDSPSEDNKPAATKPRIRPSKNEREIAEALFNLATLAADVDTGGGTKKNASKRPKKRTVTNVAQEKTTSGVNTVTIPPTIGDMGGVSNTVAGYELAYGVGAPISGPVDYSAQYGASAVNRYGVSFVPRGKPFQNSALHVYIAHFIDLTQQAAKQQTLVHQELAAHLSGSIGNAPSPSDVGALMAHAQEAGTSGVGVFGAASGLPFVTPHAMAAMMSGQPGGGAPDMQQVQFINMMMQYAAAFPMFGAPPGFGPPAQGGHDGVAATGGTGGVSSNMFFPPMPFTPGVQSGAKDTTGMPPSMMDPRAHPMMMAMMSGMMPPQMTAPSMQPTHGTAGDIAKDVATAATAAK</sequence>
<reference evidence="2 3" key="2">
    <citation type="journal article" date="2014" name="BMC Genomics">
        <title>An improved genome of the model marine alga Ostreococcus tauri unfolds by assessing Illumina de novo assemblies.</title>
        <authorList>
            <person name="Blanc-Mathieu R."/>
            <person name="Verhelst B."/>
            <person name="Derelle E."/>
            <person name="Rombauts S."/>
            <person name="Bouget F.Y."/>
            <person name="Carre I."/>
            <person name="Chateau A."/>
            <person name="Eyre-Walker A."/>
            <person name="Grimsley N."/>
            <person name="Moreau H."/>
            <person name="Piegu B."/>
            <person name="Rivals E."/>
            <person name="Schackwitz W."/>
            <person name="Van de Peer Y."/>
            <person name="Piganeau G."/>
        </authorList>
    </citation>
    <scope>NUCLEOTIDE SEQUENCE [LARGE SCALE GENOMIC DNA]</scope>
    <source>
        <strain evidence="3">OTTH 0595 / CCAP 157/2 / RCC745</strain>
    </source>
</reference>
<feature type="compositionally biased region" description="Basic and acidic residues" evidence="1">
    <location>
        <begin position="49"/>
        <end position="62"/>
    </location>
</feature>
<reference evidence="3" key="1">
    <citation type="journal article" date="2006" name="Proc. Natl. Acad. Sci. U.S.A.">
        <title>Genome analysis of the smallest free-living eukaryote Ostreococcus tauri unveils many unique features.</title>
        <authorList>
            <person name="Derelle E."/>
            <person name="Ferraz C."/>
            <person name="Rombauts S."/>
            <person name="Rouze P."/>
            <person name="Worden A.Z."/>
            <person name="Robbens S."/>
            <person name="Partensky F."/>
            <person name="Degroeve S."/>
            <person name="Echeynie S."/>
            <person name="Cooke R."/>
            <person name="Saeys Y."/>
            <person name="Wuyts J."/>
            <person name="Jabbari K."/>
            <person name="Bowler C."/>
            <person name="Panaud O."/>
            <person name="Piegu B."/>
            <person name="Ball S.G."/>
            <person name="Ral J.-P."/>
            <person name="Bouget F.-Y."/>
            <person name="Piganeau G."/>
            <person name="De Baets B."/>
            <person name="Picard A."/>
            <person name="Delseny M."/>
            <person name="Demaille J."/>
            <person name="Van de Peer Y."/>
            <person name="Moreau H."/>
        </authorList>
    </citation>
    <scope>NUCLEOTIDE SEQUENCE [LARGE SCALE GENOMIC DNA]</scope>
    <source>
        <strain evidence="3">OTTH 0595 / CCAP 157/2 / RCC745</strain>
    </source>
</reference>
<evidence type="ECO:0000313" key="3">
    <source>
        <dbReference type="Proteomes" id="UP000009170"/>
    </source>
</evidence>
<gene>
    <name evidence="2" type="ORF">OT_ostta02g05430</name>
</gene>
<feature type="compositionally biased region" description="Polar residues" evidence="1">
    <location>
        <begin position="8"/>
        <end position="32"/>
    </location>
</feature>
<dbReference type="EMBL" id="CAID01000002">
    <property type="protein sequence ID" value="CEG01298.1"/>
    <property type="molecule type" value="Genomic_DNA"/>
</dbReference>
<keyword evidence="3" id="KW-1185">Reference proteome</keyword>
<dbReference type="RefSeq" id="XP_022840879.1">
    <property type="nucleotide sequence ID" value="XM_022985202.1"/>
</dbReference>
<feature type="compositionally biased region" description="Basic residues" evidence="1">
    <location>
        <begin position="186"/>
        <end position="195"/>
    </location>
</feature>
<dbReference type="GeneID" id="9832725"/>
<protein>
    <submittedName>
        <fullName evidence="2">Unnamed product</fullName>
    </submittedName>
</protein>
<organism evidence="2 3">
    <name type="scientific">Ostreococcus tauri</name>
    <name type="common">Marine green alga</name>
    <dbReference type="NCBI Taxonomy" id="70448"/>
    <lineage>
        <taxon>Eukaryota</taxon>
        <taxon>Viridiplantae</taxon>
        <taxon>Chlorophyta</taxon>
        <taxon>Mamiellophyceae</taxon>
        <taxon>Mamiellales</taxon>
        <taxon>Bathycoccaceae</taxon>
        <taxon>Ostreococcus</taxon>
    </lineage>
</organism>
<feature type="compositionally biased region" description="Basic and acidic residues" evidence="1">
    <location>
        <begin position="111"/>
        <end position="137"/>
    </location>
</feature>
<comment type="caution">
    <text evidence="2">The sequence shown here is derived from an EMBL/GenBank/DDBJ whole genome shotgun (WGS) entry which is preliminary data.</text>
</comment>
<feature type="region of interest" description="Disordered" evidence="1">
    <location>
        <begin position="177"/>
        <end position="198"/>
    </location>
</feature>
<feature type="compositionally biased region" description="Basic residues" evidence="1">
    <location>
        <begin position="71"/>
        <end position="82"/>
    </location>
</feature>
<evidence type="ECO:0000313" key="2">
    <source>
        <dbReference type="EMBL" id="CEG01298.1"/>
    </source>
</evidence>
<evidence type="ECO:0000256" key="1">
    <source>
        <dbReference type="SAM" id="MobiDB-lite"/>
    </source>
</evidence>
<accession>A0A096PAJ7</accession>
<feature type="region of interest" description="Disordered" evidence="1">
    <location>
        <begin position="1"/>
        <end position="160"/>
    </location>
</feature>
<dbReference type="OrthoDB" id="10683515at2759"/>
<dbReference type="Proteomes" id="UP000009170">
    <property type="component" value="Unassembled WGS sequence"/>
</dbReference>
<proteinExistence type="predicted"/>
<dbReference type="KEGG" id="ota:OT_ostta02g05430"/>